<name>A0A7E4W504_PANRE</name>
<dbReference type="Proteomes" id="UP000492821">
    <property type="component" value="Unassembled WGS sequence"/>
</dbReference>
<feature type="region of interest" description="Disordered" evidence="2">
    <location>
        <begin position="348"/>
        <end position="391"/>
    </location>
</feature>
<feature type="transmembrane region" description="Helical" evidence="3">
    <location>
        <begin position="47"/>
        <end position="70"/>
    </location>
</feature>
<keyword evidence="3" id="KW-0812">Transmembrane</keyword>
<proteinExistence type="predicted"/>
<feature type="region of interest" description="Disordered" evidence="2">
    <location>
        <begin position="132"/>
        <end position="292"/>
    </location>
</feature>
<keyword evidence="1" id="KW-0677">Repeat</keyword>
<keyword evidence="3" id="KW-1133">Transmembrane helix</keyword>
<protein>
    <submittedName>
        <fullName evidence="5">Col_cuticle_N domain-containing protein</fullName>
    </submittedName>
</protein>
<feature type="region of interest" description="Disordered" evidence="2">
    <location>
        <begin position="469"/>
        <end position="506"/>
    </location>
</feature>
<evidence type="ECO:0000256" key="1">
    <source>
        <dbReference type="ARBA" id="ARBA00022737"/>
    </source>
</evidence>
<evidence type="ECO:0000313" key="5">
    <source>
        <dbReference type="WBParaSite" id="Pan_g6416.t1"/>
    </source>
</evidence>
<feature type="compositionally biased region" description="Gly residues" evidence="2">
    <location>
        <begin position="214"/>
        <end position="223"/>
    </location>
</feature>
<organism evidence="4 5">
    <name type="scientific">Panagrellus redivivus</name>
    <name type="common">Microworm</name>
    <dbReference type="NCBI Taxonomy" id="6233"/>
    <lineage>
        <taxon>Eukaryota</taxon>
        <taxon>Metazoa</taxon>
        <taxon>Ecdysozoa</taxon>
        <taxon>Nematoda</taxon>
        <taxon>Chromadorea</taxon>
        <taxon>Rhabditida</taxon>
        <taxon>Tylenchina</taxon>
        <taxon>Panagrolaimomorpha</taxon>
        <taxon>Panagrolaimoidea</taxon>
        <taxon>Panagrolaimidae</taxon>
        <taxon>Panagrellus</taxon>
    </lineage>
</organism>
<reference evidence="5" key="2">
    <citation type="submission" date="2020-10" db="UniProtKB">
        <authorList>
            <consortium name="WormBaseParasite"/>
        </authorList>
    </citation>
    <scope>IDENTIFICATION</scope>
</reference>
<reference evidence="4" key="1">
    <citation type="journal article" date="2013" name="Genetics">
        <title>The draft genome and transcriptome of Panagrellus redivivus are shaped by the harsh demands of a free-living lifestyle.</title>
        <authorList>
            <person name="Srinivasan J."/>
            <person name="Dillman A.R."/>
            <person name="Macchietto M.G."/>
            <person name="Heikkinen L."/>
            <person name="Lakso M."/>
            <person name="Fracchia K.M."/>
            <person name="Antoshechkin I."/>
            <person name="Mortazavi A."/>
            <person name="Wong G."/>
            <person name="Sternberg P.W."/>
        </authorList>
    </citation>
    <scope>NUCLEOTIDE SEQUENCE [LARGE SCALE GENOMIC DNA]</scope>
    <source>
        <strain evidence="4">MT8872</strain>
    </source>
</reference>
<feature type="compositionally biased region" description="Basic and acidic residues" evidence="2">
    <location>
        <begin position="484"/>
        <end position="506"/>
    </location>
</feature>
<feature type="region of interest" description="Disordered" evidence="2">
    <location>
        <begin position="1"/>
        <end position="25"/>
    </location>
</feature>
<dbReference type="PANTHER" id="PTHR24637:SF334">
    <property type="entry name" value="NEMATODE CUTICLE COLLAGEN N-TERMINAL DOMAIN-CONTAINING PROTEIN"/>
    <property type="match status" value="1"/>
</dbReference>
<feature type="compositionally biased region" description="Low complexity" evidence="2">
    <location>
        <begin position="1"/>
        <end position="15"/>
    </location>
</feature>
<evidence type="ECO:0000256" key="2">
    <source>
        <dbReference type="SAM" id="MobiDB-lite"/>
    </source>
</evidence>
<feature type="compositionally biased region" description="Low complexity" evidence="2">
    <location>
        <begin position="197"/>
        <end position="213"/>
    </location>
</feature>
<feature type="compositionally biased region" description="Polar residues" evidence="2">
    <location>
        <begin position="170"/>
        <end position="180"/>
    </location>
</feature>
<dbReference type="WBParaSite" id="Pan_g6416.t1">
    <property type="protein sequence ID" value="Pan_g6416.t1"/>
    <property type="gene ID" value="Pan_g6416"/>
</dbReference>
<dbReference type="PANTHER" id="PTHR24637">
    <property type="entry name" value="COLLAGEN"/>
    <property type="match status" value="1"/>
</dbReference>
<accession>A0A7E4W504</accession>
<evidence type="ECO:0000313" key="4">
    <source>
        <dbReference type="Proteomes" id="UP000492821"/>
    </source>
</evidence>
<dbReference type="Pfam" id="PF01391">
    <property type="entry name" value="Collagen"/>
    <property type="match status" value="2"/>
</dbReference>
<evidence type="ECO:0000256" key="3">
    <source>
        <dbReference type="SAM" id="Phobius"/>
    </source>
</evidence>
<feature type="compositionally biased region" description="Low complexity" evidence="2">
    <location>
        <begin position="148"/>
        <end position="158"/>
    </location>
</feature>
<dbReference type="InterPro" id="IPR008160">
    <property type="entry name" value="Collagen"/>
</dbReference>
<dbReference type="AlphaFoldDB" id="A0A7E4W504"/>
<keyword evidence="4" id="KW-1185">Reference proteome</keyword>
<feature type="compositionally biased region" description="Low complexity" evidence="2">
    <location>
        <begin position="254"/>
        <end position="268"/>
    </location>
</feature>
<keyword evidence="3" id="KW-0472">Membrane</keyword>
<sequence>MNLTTTSVSSKLKTSMSAAMSPRPPVRASCVVPRDPILVQTRRQGNILLSAFGIGLLAILLNAIFVPILIAKIGSVSEEFEFEMAEFKAINVEVNSILKNLSIVASPRKRRAAVFKSANLIRNNVAPENCQSSFPNNCPPGSPGPKGIPGLTGLAGPNGTPGPNGPNAENAMQSPGNGNSCHRCPPGAVGPPGPPGLVGMRGLRGPAGKPGCPGTNGGPGSSGEPGQPGIPGPMGRPGPIGSNGKDGRRVISQKGPKGVRGPVGPAGAKGDKGASGRNGTPGMPGLRGKAGLDGLMGIPGSAGEMGQVGANGEDATYCPCPPSSEGKTTTLGYAPAIRPAPPAPPASFIGGYGSDRSPAPPAPPAHVEPMKEVSPAVKQSEEDDVYGEPSMPNFKPARVNLKSVAPSALIPPSKHTKESYPSVKDTSEGLKEVKLTPSNFGGYNVEKPEDSTIDTPQAIIEESAIIRTTEEEATSTTQIMSVISKDKDSEKPEKRPTSNTRDHDTPYQDIALPIAESAFPESHVARDGYDLYTSLRRRQPSRTPSSTPEHASYKSVVKASRANALENKPVTLPPSMAGRILQRSMQRLNKIHGVTQVSHPIEVPASQVAAEAPVVRPHGLIPVTSRPTVITPKVKPSNIRRKPINQDIPMASVGIFGAEPSGSIVMSERWRQMFQQ</sequence>